<dbReference type="Pfam" id="PF10737">
    <property type="entry name" value="GerPC"/>
    <property type="match status" value="1"/>
</dbReference>
<gene>
    <name evidence="3" type="ORF">G4D61_02580</name>
    <name evidence="2" type="ORF">NG54_06560</name>
</gene>
<reference evidence="3 5" key="3">
    <citation type="submission" date="2020-03" db="EMBL/GenBank/DDBJ databases">
        <title>Bacillus aquiflavi sp. nov., isolated from yellow water of strong flavor Chinese baijiu in Yibin region of China.</title>
        <authorList>
            <person name="Xie J."/>
        </authorList>
    </citation>
    <scope>NUCLEOTIDE SEQUENCE [LARGE SCALE GENOMIC DNA]</scope>
    <source>
        <strain evidence="3 5">Gsoil 114</strain>
    </source>
</reference>
<dbReference type="InterPro" id="IPR019673">
    <property type="entry name" value="Spore_germination_GerPC"/>
</dbReference>
<name>A0A0A6VCC4_9BACI</name>
<sequence>MVDFLSQLQQLYQYIQVQENKIIQLENIVKKLTAEVETLKSKPPIHVDRIEYAFDQLKIEQLDGTLNIGLNPSDLGNIEDLAVNKGPTQAKQENQTVAAKKPLTERLLHYIDHDLSTVIKDAERQFKLPLNAEYHDFIKSDLKNQLEQRINYYLNQRDQTSQANDEDLINTVFQQIKDDIDHAVYTFIAKLPNNINGGPNNGT</sequence>
<dbReference type="AlphaFoldDB" id="A0A0A6VCC4"/>
<comment type="caution">
    <text evidence="2">The sequence shown here is derived from an EMBL/GenBank/DDBJ whole genome shotgun (WGS) entry which is preliminary data.</text>
</comment>
<dbReference type="Proteomes" id="UP000030588">
    <property type="component" value="Unassembled WGS sequence"/>
</dbReference>
<dbReference type="Proteomes" id="UP000476934">
    <property type="component" value="Unassembled WGS sequence"/>
</dbReference>
<reference evidence="3 5" key="2">
    <citation type="submission" date="2020-02" db="EMBL/GenBank/DDBJ databases">
        <authorList>
            <person name="Feng H."/>
        </authorList>
    </citation>
    <scope>NUCLEOTIDE SEQUENCE [LARGE SCALE GENOMIC DNA]</scope>
    <source>
        <strain evidence="3 5">Gsoil 114</strain>
    </source>
</reference>
<feature type="coiled-coil region" evidence="1">
    <location>
        <begin position="15"/>
        <end position="42"/>
    </location>
</feature>
<dbReference type="RefSeq" id="WP_025727527.1">
    <property type="nucleotide sequence ID" value="NZ_JAAIWK010000002.1"/>
</dbReference>
<dbReference type="EMBL" id="JAAIWK010000002">
    <property type="protein sequence ID" value="NEY18854.1"/>
    <property type="molecule type" value="Genomic_DNA"/>
</dbReference>
<evidence type="ECO:0000313" key="5">
    <source>
        <dbReference type="Proteomes" id="UP000476934"/>
    </source>
</evidence>
<accession>A0A0A6VCC4</accession>
<dbReference type="OrthoDB" id="2991331at2"/>
<evidence type="ECO:0000313" key="4">
    <source>
        <dbReference type="Proteomes" id="UP000030588"/>
    </source>
</evidence>
<dbReference type="EMBL" id="JRUN01000014">
    <property type="protein sequence ID" value="KHD85905.1"/>
    <property type="molecule type" value="Genomic_DNA"/>
</dbReference>
<evidence type="ECO:0000256" key="1">
    <source>
        <dbReference type="SAM" id="Coils"/>
    </source>
</evidence>
<proteinExistence type="predicted"/>
<keyword evidence="1" id="KW-0175">Coiled coil</keyword>
<dbReference type="STRING" id="363870.NG54_06560"/>
<reference evidence="2 4" key="1">
    <citation type="submission" date="2014-10" db="EMBL/GenBank/DDBJ databases">
        <title>Draft genome of phytase producing Bacillus ginsengihumi strain M2.11.</title>
        <authorList>
            <person name="Toymentseva A."/>
            <person name="Boulygina E.A."/>
            <person name="Kazakov S.V."/>
            <person name="Kayumov I."/>
            <person name="Suleimanova A.D."/>
            <person name="Mardanova A.M."/>
            <person name="Maria S.N."/>
            <person name="Sergey M.Y."/>
            <person name="Sharipova M.R."/>
        </authorList>
    </citation>
    <scope>NUCLEOTIDE SEQUENCE [LARGE SCALE GENOMIC DNA]</scope>
    <source>
        <strain evidence="2 4">M2.11</strain>
    </source>
</reference>
<protein>
    <submittedName>
        <fullName evidence="2">Spore gernimation protein</fullName>
    </submittedName>
</protein>
<keyword evidence="5" id="KW-1185">Reference proteome</keyword>
<evidence type="ECO:0000313" key="2">
    <source>
        <dbReference type="EMBL" id="KHD85905.1"/>
    </source>
</evidence>
<organism evidence="2 4">
    <name type="scientific">Heyndrickxia ginsengihumi</name>
    <dbReference type="NCBI Taxonomy" id="363870"/>
    <lineage>
        <taxon>Bacteria</taxon>
        <taxon>Bacillati</taxon>
        <taxon>Bacillota</taxon>
        <taxon>Bacilli</taxon>
        <taxon>Bacillales</taxon>
        <taxon>Bacillaceae</taxon>
        <taxon>Heyndrickxia</taxon>
    </lineage>
</organism>
<evidence type="ECO:0000313" key="3">
    <source>
        <dbReference type="EMBL" id="NEY18854.1"/>
    </source>
</evidence>